<dbReference type="InterPro" id="IPR001343">
    <property type="entry name" value="Hemolysn_Ca-bd"/>
</dbReference>
<dbReference type="Pfam" id="PF17892">
    <property type="entry name" value="Cadherin_5"/>
    <property type="match status" value="2"/>
</dbReference>
<dbReference type="InterPro" id="IPR013783">
    <property type="entry name" value="Ig-like_fold"/>
</dbReference>
<dbReference type="PROSITE" id="PS50188">
    <property type="entry name" value="B302_SPRY"/>
    <property type="match status" value="1"/>
</dbReference>
<dbReference type="EMBL" id="QRDW01000003">
    <property type="protein sequence ID" value="RED51620.1"/>
    <property type="molecule type" value="Genomic_DNA"/>
</dbReference>
<dbReference type="GO" id="GO:0005509">
    <property type="term" value="F:calcium ion binding"/>
    <property type="evidence" value="ECO:0007669"/>
    <property type="project" value="InterPro"/>
</dbReference>
<dbReference type="OrthoDB" id="5485153at2"/>
<dbReference type="InterPro" id="IPR013320">
    <property type="entry name" value="ConA-like_dom_sf"/>
</dbReference>
<keyword evidence="5" id="KW-1185">Reference proteome</keyword>
<dbReference type="Gene3D" id="2.60.40.10">
    <property type="entry name" value="Immunoglobulins"/>
    <property type="match status" value="3"/>
</dbReference>
<evidence type="ECO:0000313" key="5">
    <source>
        <dbReference type="Proteomes" id="UP000256845"/>
    </source>
</evidence>
<comment type="caution">
    <text evidence="4">The sequence shown here is derived from an EMBL/GenBank/DDBJ whole genome shotgun (WGS) entry which is preliminary data.</text>
</comment>
<dbReference type="PROSITE" id="PS00330">
    <property type="entry name" value="HEMOLYSIN_CALCIUM"/>
    <property type="match status" value="4"/>
</dbReference>
<dbReference type="RefSeq" id="WP_115936482.1">
    <property type="nucleotide sequence ID" value="NZ_QRDW01000003.1"/>
</dbReference>
<organism evidence="4 5">
    <name type="scientific">Aestuariispira insulae</name>
    <dbReference type="NCBI Taxonomy" id="1461337"/>
    <lineage>
        <taxon>Bacteria</taxon>
        <taxon>Pseudomonadati</taxon>
        <taxon>Pseudomonadota</taxon>
        <taxon>Alphaproteobacteria</taxon>
        <taxon>Rhodospirillales</taxon>
        <taxon>Kiloniellaceae</taxon>
        <taxon>Aestuariispira</taxon>
    </lineage>
</organism>
<dbReference type="InterPro" id="IPR011049">
    <property type="entry name" value="Serralysin-like_metalloprot_C"/>
</dbReference>
<sequence>MINGGSLHDVIDGGTGHDVIQGFAGNDTITGDSGNDTLMGGAGDDNLDGGADDDLLIGGAGADVLTGGLGSDTASYEDAGAGVTANLADASGNTGDAAGDSYTGIENLTGSDFDDILTGDAGDNVITGGAGNDTIDGGAGTDTAVFSGNSTDYTITTDAGVTTVSGTDGTDLLTNVEYLLFDDGPISTNPNTAPVAADDADGITEDTAPNPVTGNVLVNDSDADGDSFNVSQVNGDAGNVGTSLTGSYGSLLLLSDGSYAYTLDNSNSLVQALGVGESLTEAFTYTIDDGNGGSDQATLTVTINGSNDGPVAVADSNSVTEDSAPNPVTGNVLTNDSDVDGDSLSVSQVSGAAGNVGNTVSGNFGSLLLLADGSYAYTLDNGNALVQSLGVGESLTDSFTYTVDDGNGGTDQTTLTITINGSNDGPVAAADANSIVEDGALNPVSGNVLTNDDDVDGDSLAVSQVNGATGNVGVATAGSFGSVVIQSGGDYHYTLDNANSLVQSLGVGESLTDSFTYTIDDGNGGTAQTTLTITITGSNDAPVVSGPVSHVTAEDTAITLTEAQLLANASDVDGDDLSVVGPVTASNGTVTDNGDDTWTFEPDADFNGTMDLSYAVSDGTVTTAATGTITVTAVNDAPMAGDVDLGETPEDTALTITAAQLLANSTDVDGDDLTVTAVTVNPALGTIVASGDDWIFTPATDLSDADVTFSFTISDGSLSDSATAVINVTPVNDAPVIGDVGPDVTFTEGDAPLLLDADLTVTDVDSTSLFSATVSIGGYVAGEDILTHGSLPSGVSADFDAATGVLTFSGEAPLADYQDLLRSIAYENTSEAPDVTARVISYQVNDGTDDSEIASLNVNLVSVNDGDPEALGGRIVMPAPETVSHILHGADVDGAVTFSLVSGPANGSVTVNADGTYTYHPAGFTGTDNFTYRVEDSDGVVTQAVMQIEIGDAAPDSGGAEEIVNSYGTDFQSDPAIASLEDGGWVVTWSSDGQDGSAEGIYAQRYGFDGHKVGSEFQVNTFTSFSQDLPDAAGLTDGGYVIVWQSNDQNGSPNAKDVYLQRYDADGNKVDGETLVNTDLASDDQEPRVTGLANGGYVVTWWSAYQDADSRGVYAQMFNADGIKTGGEFLVNSYETYAQDMPDITALSDGGFVVVWQSNDQNGSSNAKDVYLQRYDADGNKVGDETLVNTDLPSDDQDPQVTGLANGSYVVTWWSAGQDADGRGVFAQVFDADGNKVGGEFQVNQHETKYQDMPAVTALTDGGFVIVWQSNDQNGSSNGRDVYLRRYDADGNAQTDEILVNADSQVSDDQNAQVAALRDGGYVVTWWSGAGEDGSGRTIQQRVFSGSGEKLDGTDGNDVLIGDSGGDTIDGSGGDDLLTGNVGDDIIDGGDGDDIAVFNGNRTDYVIEDNGDGTLTVRDLDAVAGGDDGTDTVSNVETLRFADGDAVIDPANSGPEALGGKIVLPEAEAVSHILHGTDVDAGDSLTFELIEGPANGTVTVNADGTYSYDPAGFTGTDSFTYRVTDSHGYSSDAVMEIESYDGGREPENSDDFAKLVNNVGGGTATLSENGTRVISTNDTTVWYQSGTEVPTTGKTYIEMEPITINGTVFFGFRSMEGSTSNLSQAVWVNDGRITFIDAETTNAVELNDSLEIPNLAYTSNDRVGMAYDAETGNVEFYRNGSLVANLTDFDDNYSVASDGLTADYGTYKTGSDIRANFGANTNDGQTGFWYDPGLEYQPLSGEFNLNQSDFSGTDGNDVIISDYAFGDVNGGAGDDQLSARDIQPELTWKTPENGEDIDLGADYLTVRTGSDDRIISNSVLGKGRLWYWEVTHTGGNQPYKMTGIANRDYNTESSSSSDSATNAVVYHSSGELRVGAAVLANFESYDNNDVISVAFSPDEGLVWFAKNGVWQNGDPHAGTGGTAVADDDWYAMFGTTAGSHPEYAKLNFGQEAFQHTAPVNYLADGTSLDGGSGNDTLTGNVGDDIIDGGDGEDIAIFNGIRADYVIEDNGDGTINVRDLDAAAGGDDGTDTVSNVETLRFADGDEILDPANRGPKALGGRIVLPEAEVVSHILHGTDADADDSLTFKLVDGPANGSVIVNADGTYTYDPAGFEGNDSFTYRVTDSHGYSRDATVEIAIGELLGKVYGSLDETIARFGGNGSLSDGNLSYTGSGIPGADTYSQVWLEHSLSGQSYWETVVTAESLVGEGRVGSGLVASDFAEGQYGSLAMPSGMELTGGHVGIRDDGLYVNDSLVYARDTLNDPTVWQAGARCQYAFDAKTGALRFGVNGSWWNGGEAVATLDSSLEWFPAVYAQSSSDRIELVIREDDWQGTDIPAGYDEVHSTKLYANLDENIARYGGYGSLSNEDLTYTGSGADGAATYSQVWLEQRLSGLTYWETEIEGESAAGRVGSGLVASDFTEGQYGSLAMPFAGLELTGGHVGVRSDGLYVNDTLVYAIQAGDASPFGTGTIHRFAYDADSGELRFGVGDDWWNSADAVATLDTRLDWFPALYAQSANDSITLDLQETTWNYSPLAGYEELSITSPMGILAGTDGNDVLVGDDGVQVIDGGAGDDRLRNGSGIFDAVYRGGASLSDTSGYLERAASADGNRQTWTFAAWVKPSLDETFTYLFGVEGGSTNSDLFSIKYRKDLNQLDIDGFNTLAQVNLGTGANRDPLVANEWVHLTVTVDLTASDPAEQLKIAFDGAEQTVQLNDPYWPGEGGELAVNMGGRDHVLGIDPYGTSPSGDVVLADVHLVDGTALDSGSFGEMADGSWDGRDYDGEHGGNGFHLAFDGSGELTSDSAGNGGFTEQGSVFRDQGVLDRDAAATTLIGGDGDDILIAADGVQKPWLKNGVVLDGDANYLSRTSNVAGDRSIFTLSTWASMARDSQFTYLYGVEGTDNSSLFSVKYRKDLNQLDIGGFNTFAYVDIDLPADEWFHLVLSVNTGATEQADQIRIYIDGVQQTVNFNASWPVAGGELGVNKDNSKTVIGVDPYGSDTSGSVTEANIELVDGQALDADSFGAMVDGEWIAKEFAGEYGNNGFNLEFADDGSIISDSSGTGNDFTINGTLELEPDTDVWKVEGSEVKLVGDTGNDTLTGGSGADIYLISEGSGQDLITNADASDKVLFGAGITEDEVWFARQGDDLVVRQLGSTDKVTVADWYDAATPQQVGSLELADGQILSAANVQSLVDAMSAFTVADIEAGTVDTDPDYTTEFQTLVASKWS</sequence>
<dbReference type="Gene3D" id="2.60.40.2810">
    <property type="match status" value="2"/>
</dbReference>
<dbReference type="Gene3D" id="2.60.40.3440">
    <property type="match status" value="3"/>
</dbReference>
<dbReference type="InterPro" id="IPR041690">
    <property type="entry name" value="Cadherin_5"/>
</dbReference>
<dbReference type="Gene3D" id="2.60.120.920">
    <property type="match status" value="3"/>
</dbReference>
<evidence type="ECO:0000256" key="2">
    <source>
        <dbReference type="ARBA" id="ARBA00022525"/>
    </source>
</evidence>
<proteinExistence type="predicted"/>
<dbReference type="GO" id="GO:0005576">
    <property type="term" value="C:extracellular region"/>
    <property type="evidence" value="ECO:0007669"/>
    <property type="project" value="UniProtKB-SubCell"/>
</dbReference>
<dbReference type="NCBIfam" id="TIGR01965">
    <property type="entry name" value="VCBS_repeat"/>
    <property type="match status" value="3"/>
</dbReference>
<name>A0A3D9HQ76_9PROT</name>
<protein>
    <submittedName>
        <fullName evidence="4">VCBS repeat-containing protein</fullName>
    </submittedName>
</protein>
<dbReference type="InterPro" id="IPR043136">
    <property type="entry name" value="B30.2/SPRY_sf"/>
</dbReference>
<dbReference type="InterPro" id="IPR018511">
    <property type="entry name" value="Hemolysin-typ_Ca-bd_CS"/>
</dbReference>
<dbReference type="InterPro" id="IPR050557">
    <property type="entry name" value="RTX_toxin/Mannuronan_C5-epim"/>
</dbReference>
<dbReference type="Pfam" id="PF17803">
    <property type="entry name" value="Cadherin_4"/>
    <property type="match status" value="3"/>
</dbReference>
<dbReference type="Gene3D" id="2.150.10.10">
    <property type="entry name" value="Serralysin-like metalloprotease, C-terminal"/>
    <property type="match status" value="3"/>
</dbReference>
<dbReference type="PRINTS" id="PR00313">
    <property type="entry name" value="CABNDNGRPT"/>
</dbReference>
<comment type="subcellular location">
    <subcellularLocation>
        <location evidence="1">Secreted</location>
    </subcellularLocation>
</comment>
<reference evidence="4 5" key="1">
    <citation type="submission" date="2018-07" db="EMBL/GenBank/DDBJ databases">
        <title>Genomic Encyclopedia of Type Strains, Phase III (KMG-III): the genomes of soil and plant-associated and newly described type strains.</title>
        <authorList>
            <person name="Whitman W."/>
        </authorList>
    </citation>
    <scope>NUCLEOTIDE SEQUENCE [LARGE SCALE GENOMIC DNA]</scope>
    <source>
        <strain evidence="4 5">CECT 8488</strain>
    </source>
</reference>
<evidence type="ECO:0000313" key="4">
    <source>
        <dbReference type="EMBL" id="RED51620.1"/>
    </source>
</evidence>
<dbReference type="Proteomes" id="UP000256845">
    <property type="component" value="Unassembled WGS sequence"/>
</dbReference>
<dbReference type="Pfam" id="PF00353">
    <property type="entry name" value="HemolysinCabind"/>
    <property type="match status" value="8"/>
</dbReference>
<dbReference type="InterPro" id="IPR010221">
    <property type="entry name" value="VCBS_dom"/>
</dbReference>
<evidence type="ECO:0000259" key="3">
    <source>
        <dbReference type="PROSITE" id="PS50188"/>
    </source>
</evidence>
<dbReference type="InterPro" id="IPR001870">
    <property type="entry name" value="B30.2/SPRY"/>
</dbReference>
<evidence type="ECO:0000256" key="1">
    <source>
        <dbReference type="ARBA" id="ARBA00004613"/>
    </source>
</evidence>
<dbReference type="NCBIfam" id="NF012211">
    <property type="entry name" value="tand_rpt_95"/>
    <property type="match status" value="7"/>
</dbReference>
<dbReference type="PANTHER" id="PTHR38340">
    <property type="entry name" value="S-LAYER PROTEIN"/>
    <property type="match status" value="1"/>
</dbReference>
<accession>A0A3D9HQ76</accession>
<dbReference type="InterPro" id="IPR040853">
    <property type="entry name" value="RapA2_cadherin-like"/>
</dbReference>
<dbReference type="PANTHER" id="PTHR38340:SF1">
    <property type="entry name" value="S-LAYER PROTEIN"/>
    <property type="match status" value="1"/>
</dbReference>
<dbReference type="SUPFAM" id="SSF49899">
    <property type="entry name" value="Concanavalin A-like lectins/glucanases"/>
    <property type="match status" value="3"/>
</dbReference>
<gene>
    <name evidence="4" type="ORF">DFP90_103423</name>
</gene>
<feature type="domain" description="B30.2/SPRY" evidence="3">
    <location>
        <begin position="1532"/>
        <end position="1722"/>
    </location>
</feature>
<dbReference type="Pfam" id="PF17963">
    <property type="entry name" value="Big_9"/>
    <property type="match status" value="3"/>
</dbReference>
<dbReference type="SUPFAM" id="SSF51120">
    <property type="entry name" value="beta-Roll"/>
    <property type="match status" value="4"/>
</dbReference>
<keyword evidence="2" id="KW-0964">Secreted</keyword>